<dbReference type="Gene3D" id="1.20.1530.20">
    <property type="match status" value="1"/>
</dbReference>
<keyword evidence="3 6" id="KW-1133">Transmembrane helix</keyword>
<dbReference type="PANTHER" id="PTHR43021:SF2">
    <property type="entry name" value="CATION_H+ EXCHANGER DOMAIN-CONTAINING PROTEIN"/>
    <property type="match status" value="1"/>
</dbReference>
<feature type="transmembrane region" description="Helical" evidence="6">
    <location>
        <begin position="384"/>
        <end position="404"/>
    </location>
</feature>
<dbReference type="InterPro" id="IPR006153">
    <property type="entry name" value="Cation/H_exchanger_TM"/>
</dbReference>
<feature type="transmembrane region" description="Helical" evidence="6">
    <location>
        <begin position="34"/>
        <end position="54"/>
    </location>
</feature>
<dbReference type="GO" id="GO:1902600">
    <property type="term" value="P:proton transmembrane transport"/>
    <property type="evidence" value="ECO:0007669"/>
    <property type="project" value="InterPro"/>
</dbReference>
<dbReference type="Proteomes" id="UP000001357">
    <property type="component" value="Unassembled WGS sequence"/>
</dbReference>
<dbReference type="Pfam" id="PF00999">
    <property type="entry name" value="Na_H_Exchanger"/>
    <property type="match status" value="2"/>
</dbReference>
<comment type="subcellular location">
    <subcellularLocation>
        <location evidence="1">Membrane</location>
        <topology evidence="1">Multi-pass membrane protein</topology>
    </subcellularLocation>
</comment>
<proteinExistence type="predicted"/>
<feature type="transmembrane region" description="Helical" evidence="6">
    <location>
        <begin position="235"/>
        <end position="263"/>
    </location>
</feature>
<organism evidence="8 9">
    <name type="scientific">Monosiga brevicollis</name>
    <name type="common">Choanoflagellate</name>
    <dbReference type="NCBI Taxonomy" id="81824"/>
    <lineage>
        <taxon>Eukaryota</taxon>
        <taxon>Choanoflagellata</taxon>
        <taxon>Craspedida</taxon>
        <taxon>Salpingoecidae</taxon>
        <taxon>Monosiga</taxon>
    </lineage>
</organism>
<feature type="transmembrane region" description="Helical" evidence="6">
    <location>
        <begin position="197"/>
        <end position="223"/>
    </location>
</feature>
<feature type="domain" description="Cation/H+ exchanger transmembrane" evidence="7">
    <location>
        <begin position="56"/>
        <end position="262"/>
    </location>
</feature>
<feature type="transmembrane region" description="Helical" evidence="6">
    <location>
        <begin position="447"/>
        <end position="471"/>
    </location>
</feature>
<keyword evidence="9" id="KW-1185">Reference proteome</keyword>
<dbReference type="eggNOG" id="ENOG502QRM4">
    <property type="taxonomic scope" value="Eukaryota"/>
</dbReference>
<name>A9VCT4_MONBE</name>
<accession>A9VCT4</accession>
<evidence type="ECO:0000256" key="5">
    <source>
        <dbReference type="SAM" id="MobiDB-lite"/>
    </source>
</evidence>
<dbReference type="RefSeq" id="XP_001750554.1">
    <property type="nucleotide sequence ID" value="XM_001750502.1"/>
</dbReference>
<evidence type="ECO:0000256" key="1">
    <source>
        <dbReference type="ARBA" id="ARBA00004141"/>
    </source>
</evidence>
<dbReference type="PANTHER" id="PTHR43021">
    <property type="entry name" value="NA(+)/H(+) ANTIPORTER-RELATED"/>
    <property type="match status" value="1"/>
</dbReference>
<evidence type="ECO:0000259" key="7">
    <source>
        <dbReference type="Pfam" id="PF00999"/>
    </source>
</evidence>
<evidence type="ECO:0000256" key="2">
    <source>
        <dbReference type="ARBA" id="ARBA00022692"/>
    </source>
</evidence>
<sequence length="535" mass="59146">MATTTALLETTVGPSELGSTSFVPNATMHTYVDEHADCASCYLFIFLLLSMASYRIGQWASHLKMLALTGYLITGILAGPDILHILSRPEIDDLRFIDRLALALIAFTAGAELYLPHLYQFLPSLLRIVTATTIVGLVGFFVVAFVAAPLTDFMDRLSPGQQATVALLGAVISVASSPLATIAIINKHRAKGPYGQMALGVVLLKDAVVIVLYAVVVHVAFGVFTDDGRPDNGLIVLYVIGELILTVLIGLAMTPFLYALARLDANRLDQFARQRIFRGWTQPLLYDRFLAGNFQLFRGGLLLAAAYGLYEAQRALRDHASIHIQYSLACMTATATLINYKKDLRLMWSLHEMIQSIAPYVFTTFFTYVGMSFDFMLLGNVVGAAVLLFVVRIVCLFVGGYVGCWWANEPARHGQFAFLAMIMQAGAGMAYATFLEDEFHTEGWGPSFATMTVFMILLAQVIGPRTLKWALLHFKEAEKRRTRSLKRSADESDDDSDEDDDGDGEPYEDFMAYDPFAIHSNLVGSRRPSWRAHHS</sequence>
<feature type="transmembrane region" description="Helical" evidence="6">
    <location>
        <begin position="99"/>
        <end position="116"/>
    </location>
</feature>
<feature type="transmembrane region" description="Helical" evidence="6">
    <location>
        <begin position="284"/>
        <end position="310"/>
    </location>
</feature>
<dbReference type="AlphaFoldDB" id="A9VCT4"/>
<gene>
    <name evidence="8" type="ORF">MONBRDRAFT_12617</name>
</gene>
<keyword evidence="2 6" id="KW-0812">Transmembrane</keyword>
<dbReference type="GeneID" id="5895788"/>
<feature type="transmembrane region" description="Helical" evidence="6">
    <location>
        <begin position="128"/>
        <end position="151"/>
    </location>
</feature>
<reference evidence="8 9" key="1">
    <citation type="journal article" date="2008" name="Nature">
        <title>The genome of the choanoflagellate Monosiga brevicollis and the origin of metazoans.</title>
        <authorList>
            <consortium name="JGI Sequencing"/>
            <person name="King N."/>
            <person name="Westbrook M.J."/>
            <person name="Young S.L."/>
            <person name="Kuo A."/>
            <person name="Abedin M."/>
            <person name="Chapman J."/>
            <person name="Fairclough S."/>
            <person name="Hellsten U."/>
            <person name="Isogai Y."/>
            <person name="Letunic I."/>
            <person name="Marr M."/>
            <person name="Pincus D."/>
            <person name="Putnam N."/>
            <person name="Rokas A."/>
            <person name="Wright K.J."/>
            <person name="Zuzow R."/>
            <person name="Dirks W."/>
            <person name="Good M."/>
            <person name="Goodstein D."/>
            <person name="Lemons D."/>
            <person name="Li W."/>
            <person name="Lyons J.B."/>
            <person name="Morris A."/>
            <person name="Nichols S."/>
            <person name="Richter D.J."/>
            <person name="Salamov A."/>
            <person name="Bork P."/>
            <person name="Lim W.A."/>
            <person name="Manning G."/>
            <person name="Miller W.T."/>
            <person name="McGinnis W."/>
            <person name="Shapiro H."/>
            <person name="Tjian R."/>
            <person name="Grigoriev I.V."/>
            <person name="Rokhsar D."/>
        </authorList>
    </citation>
    <scope>NUCLEOTIDE SEQUENCE [LARGE SCALE GENOMIC DNA]</scope>
    <source>
        <strain evidence="9">MX1 / ATCC 50154</strain>
    </source>
</reference>
<evidence type="ECO:0000256" key="4">
    <source>
        <dbReference type="ARBA" id="ARBA00023136"/>
    </source>
</evidence>
<evidence type="ECO:0000256" key="6">
    <source>
        <dbReference type="SAM" id="Phobius"/>
    </source>
</evidence>
<feature type="region of interest" description="Disordered" evidence="5">
    <location>
        <begin position="483"/>
        <end position="509"/>
    </location>
</feature>
<feature type="domain" description="Cation/H+ exchanger transmembrane" evidence="7">
    <location>
        <begin position="326"/>
        <end position="469"/>
    </location>
</feature>
<evidence type="ECO:0000313" key="9">
    <source>
        <dbReference type="Proteomes" id="UP000001357"/>
    </source>
</evidence>
<feature type="compositionally biased region" description="Acidic residues" evidence="5">
    <location>
        <begin position="491"/>
        <end position="508"/>
    </location>
</feature>
<feature type="transmembrane region" description="Helical" evidence="6">
    <location>
        <begin position="416"/>
        <end position="435"/>
    </location>
</feature>
<dbReference type="InParanoid" id="A9VCT4"/>
<dbReference type="KEGG" id="mbr:MONBRDRAFT_12617"/>
<dbReference type="STRING" id="81824.A9VCT4"/>
<evidence type="ECO:0000313" key="8">
    <source>
        <dbReference type="EMBL" id="EDQ84650.1"/>
    </source>
</evidence>
<protein>
    <recommendedName>
        <fullName evidence="7">Cation/H+ exchanger transmembrane domain-containing protein</fullName>
    </recommendedName>
</protein>
<keyword evidence="4 6" id="KW-0472">Membrane</keyword>
<dbReference type="EMBL" id="CH991583">
    <property type="protein sequence ID" value="EDQ84650.1"/>
    <property type="molecule type" value="Genomic_DNA"/>
</dbReference>
<feature type="transmembrane region" description="Helical" evidence="6">
    <location>
        <begin position="66"/>
        <end position="87"/>
    </location>
</feature>
<feature type="transmembrane region" description="Helical" evidence="6">
    <location>
        <begin position="163"/>
        <end position="185"/>
    </location>
</feature>
<dbReference type="GO" id="GO:0016020">
    <property type="term" value="C:membrane"/>
    <property type="evidence" value="ECO:0007669"/>
    <property type="project" value="UniProtKB-SubCell"/>
</dbReference>
<dbReference type="InterPro" id="IPR038770">
    <property type="entry name" value="Na+/solute_symporter_sf"/>
</dbReference>
<feature type="transmembrane region" description="Helical" evidence="6">
    <location>
        <begin position="360"/>
        <end position="378"/>
    </location>
</feature>
<dbReference type="GO" id="GO:0015297">
    <property type="term" value="F:antiporter activity"/>
    <property type="evidence" value="ECO:0007669"/>
    <property type="project" value="InterPro"/>
</dbReference>
<evidence type="ECO:0000256" key="3">
    <source>
        <dbReference type="ARBA" id="ARBA00022989"/>
    </source>
</evidence>